<reference evidence="6" key="1">
    <citation type="submission" date="2012-05" db="EMBL/GenBank/DDBJ databases">
        <title>Whole Genome Assembly of Lutzomyia longipalpis.</title>
        <authorList>
            <person name="Richards S."/>
            <person name="Qu C."/>
            <person name="Dillon R."/>
            <person name="Worley K."/>
            <person name="Scherer S."/>
            <person name="Batterton M."/>
            <person name="Taylor A."/>
            <person name="Hawes A."/>
            <person name="Hernandez B."/>
            <person name="Kovar C."/>
            <person name="Mandapat C."/>
            <person name="Pham C."/>
            <person name="Qu C."/>
            <person name="Jing C."/>
            <person name="Bess C."/>
            <person name="Bandaranaike D."/>
            <person name="Ngo D."/>
            <person name="Ongeri F."/>
            <person name="Arias F."/>
            <person name="Lara F."/>
            <person name="Weissenberger G."/>
            <person name="Kamau G."/>
            <person name="Han H."/>
            <person name="Shen H."/>
            <person name="Dinh H."/>
            <person name="Khalil I."/>
            <person name="Jones J."/>
            <person name="Shafer J."/>
            <person name="Jayaseelan J."/>
            <person name="Quiroz J."/>
            <person name="Blankenburg K."/>
            <person name="Nguyen L."/>
            <person name="Jackson L."/>
            <person name="Francisco L."/>
            <person name="Tang L.-Y."/>
            <person name="Pu L.-L."/>
            <person name="Perales L."/>
            <person name="Lorensuhewa L."/>
            <person name="Munidasa M."/>
            <person name="Coyle M."/>
            <person name="Taylor M."/>
            <person name="Puazo M."/>
            <person name="Firestine M."/>
            <person name="Scheel M."/>
            <person name="Javaid M."/>
            <person name="Wang M."/>
            <person name="Li M."/>
            <person name="Tabassum N."/>
            <person name="Saada N."/>
            <person name="Osuji N."/>
            <person name="Aqrawi P."/>
            <person name="Fu Q."/>
            <person name="Thornton R."/>
            <person name="Raj R."/>
            <person name="Goodspeed R."/>
            <person name="Mata R."/>
            <person name="Najjar R."/>
            <person name="Gubbala S."/>
            <person name="Lee S."/>
            <person name="Denson S."/>
            <person name="Patil S."/>
            <person name="Macmil S."/>
            <person name="Qi S."/>
            <person name="Matskevitch T."/>
            <person name="Palculict T."/>
            <person name="Mathew T."/>
            <person name="Vee V."/>
            <person name="Velamala V."/>
            <person name="Korchina V."/>
            <person name="Cai W."/>
            <person name="Liu W."/>
            <person name="Dai W."/>
            <person name="Zou X."/>
            <person name="Zhu Y."/>
            <person name="Zhang Y."/>
            <person name="Wu Y.-Q."/>
            <person name="Xin Y."/>
            <person name="Nazarath L."/>
            <person name="Kovar C."/>
            <person name="Han Y."/>
            <person name="Muzny D."/>
            <person name="Gibbs R."/>
        </authorList>
    </citation>
    <scope>NUCLEOTIDE SEQUENCE [LARGE SCALE GENOMIC DNA]</scope>
    <source>
        <strain evidence="6">Jacobina</strain>
    </source>
</reference>
<protein>
    <submittedName>
        <fullName evidence="4">Putative nucleic-acid-binding protein from transposon x-element</fullName>
    </submittedName>
</protein>
<keyword evidence="1" id="KW-0175">Coiled coil</keyword>
<evidence type="ECO:0000313" key="5">
    <source>
        <dbReference type="EnsemblMetazoa" id="LLOJ001988-PA"/>
    </source>
</evidence>
<name>A0A1B0CCC0_LUTLO</name>
<feature type="domain" description="Pre-C2HC" evidence="3">
    <location>
        <begin position="166"/>
        <end position="234"/>
    </location>
</feature>
<feature type="compositionally biased region" description="Polar residues" evidence="2">
    <location>
        <begin position="44"/>
        <end position="55"/>
    </location>
</feature>
<dbReference type="AlphaFoldDB" id="A0A1B0CCC0"/>
<dbReference type="GO" id="GO:0003676">
    <property type="term" value="F:nucleic acid binding"/>
    <property type="evidence" value="ECO:0007669"/>
    <property type="project" value="InterPro"/>
</dbReference>
<accession>A0A1B0CCC0</accession>
<dbReference type="EMBL" id="GITU01006231">
    <property type="protein sequence ID" value="MBC1174934.1"/>
    <property type="molecule type" value="Transcribed_RNA"/>
</dbReference>
<feature type="coiled-coil region" evidence="1">
    <location>
        <begin position="303"/>
        <end position="330"/>
    </location>
</feature>
<organism evidence="5 6">
    <name type="scientific">Lutzomyia longipalpis</name>
    <name type="common">Sand fly</name>
    <dbReference type="NCBI Taxonomy" id="7200"/>
    <lineage>
        <taxon>Eukaryota</taxon>
        <taxon>Metazoa</taxon>
        <taxon>Ecdysozoa</taxon>
        <taxon>Arthropoda</taxon>
        <taxon>Hexapoda</taxon>
        <taxon>Insecta</taxon>
        <taxon>Pterygota</taxon>
        <taxon>Neoptera</taxon>
        <taxon>Endopterygota</taxon>
        <taxon>Diptera</taxon>
        <taxon>Nematocera</taxon>
        <taxon>Psychodoidea</taxon>
        <taxon>Psychodidae</taxon>
        <taxon>Lutzomyia</taxon>
        <taxon>Lutzomyia</taxon>
    </lineage>
</organism>
<proteinExistence type="predicted"/>
<feature type="compositionally biased region" description="Acidic residues" evidence="2">
    <location>
        <begin position="56"/>
        <end position="66"/>
    </location>
</feature>
<dbReference type="EMBL" id="AJWK01006611">
    <property type="status" value="NOT_ANNOTATED_CDS"/>
    <property type="molecule type" value="Genomic_DNA"/>
</dbReference>
<dbReference type="Proteomes" id="UP000092461">
    <property type="component" value="Unassembled WGS sequence"/>
</dbReference>
<evidence type="ECO:0000313" key="4">
    <source>
        <dbReference type="EMBL" id="MBC1174934.1"/>
    </source>
</evidence>
<dbReference type="VEuPathDB" id="VectorBase:LLOJ001988"/>
<dbReference type="Pfam" id="PF07530">
    <property type="entry name" value="PRE_C2HC"/>
    <property type="match status" value="1"/>
</dbReference>
<dbReference type="PANTHER" id="PTHR33273:SF2">
    <property type="entry name" value="ENDONUCLEASE_EXONUCLEASE_PHOSPHATASE DOMAIN-CONTAINING PROTEIN"/>
    <property type="match status" value="1"/>
</dbReference>
<evidence type="ECO:0000313" key="6">
    <source>
        <dbReference type="Proteomes" id="UP000092461"/>
    </source>
</evidence>
<keyword evidence="6" id="KW-1185">Reference proteome</keyword>
<dbReference type="EMBL" id="AJWK01006610">
    <property type="status" value="NOT_ANNOTATED_CDS"/>
    <property type="molecule type" value="Genomic_DNA"/>
</dbReference>
<feature type="region of interest" description="Disordered" evidence="2">
    <location>
        <begin position="344"/>
        <end position="367"/>
    </location>
</feature>
<evidence type="ECO:0000256" key="1">
    <source>
        <dbReference type="SAM" id="Coils"/>
    </source>
</evidence>
<dbReference type="SUPFAM" id="SSF54928">
    <property type="entry name" value="RNA-binding domain, RBD"/>
    <property type="match status" value="1"/>
</dbReference>
<feature type="region of interest" description="Disordered" evidence="2">
    <location>
        <begin position="1"/>
        <end position="80"/>
    </location>
</feature>
<feature type="compositionally biased region" description="Polar residues" evidence="2">
    <location>
        <begin position="353"/>
        <end position="367"/>
    </location>
</feature>
<evidence type="ECO:0000256" key="2">
    <source>
        <dbReference type="SAM" id="MobiDB-lite"/>
    </source>
</evidence>
<reference evidence="4" key="2">
    <citation type="journal article" date="2020" name="BMC">
        <title>Leishmania infection induces a limited differential gene expression in the sand fly midgut.</title>
        <authorList>
            <person name="Coutinho-Abreu I.V."/>
            <person name="Serafim T.D."/>
            <person name="Meneses C."/>
            <person name="Kamhawi S."/>
            <person name="Oliveira F."/>
            <person name="Valenzuela J.G."/>
        </authorList>
    </citation>
    <scope>NUCLEOTIDE SEQUENCE</scope>
    <source>
        <strain evidence="4">Jacobina</strain>
        <tissue evidence="4">Midgut</tissue>
    </source>
</reference>
<sequence>MDDAASAVKSQDISSGKRPRDDPGPSRKTNLKQPKIVNWLAVPTRNSFDPLSSGDTENDMETDDVNENNASPDTAVKKEPTPPPIFVHGVETMTPLVALLEAIAKDSYSMKALRDNTVKVQSKNSDAYRKIHKALKDKGTDMHSYQLKSDKGFRVVVRGLHHSTKHEDIKGAFSTLGHNVKHVHNVKHRGSNQPLPLFFVEFAGNENNKKVYDVTRLLHCVVQVEPPRPKKDIVQCTRCQRFGHTKSFCHRAPRCVKCLGGHSTSECTRKTRDEGVRCVNCEGYHPANYRGCDAARRLNPRRNVDLRQRIRNERNLHRELSTNVNNTQRRPDLLYSDVVGASGGNDEARLNPVGNTSNVPHVPQSAQNSEMDEFLLRLIQQDFHLAQQELLPDRQGFSEVLK</sequence>
<reference evidence="5" key="3">
    <citation type="submission" date="2020-05" db="UniProtKB">
        <authorList>
            <consortium name="EnsemblMetazoa"/>
        </authorList>
    </citation>
    <scope>IDENTIFICATION</scope>
    <source>
        <strain evidence="5">Jacobina</strain>
    </source>
</reference>
<dbReference type="InterPro" id="IPR006579">
    <property type="entry name" value="Pre_C2HC_dom"/>
</dbReference>
<dbReference type="PANTHER" id="PTHR33273">
    <property type="entry name" value="DOMAIN-CONTAINING PROTEIN, PUTATIVE-RELATED"/>
    <property type="match status" value="1"/>
</dbReference>
<dbReference type="SMART" id="SM00596">
    <property type="entry name" value="PRE_C2HC"/>
    <property type="match status" value="1"/>
</dbReference>
<dbReference type="InterPro" id="IPR012677">
    <property type="entry name" value="Nucleotide-bd_a/b_plait_sf"/>
</dbReference>
<dbReference type="Gene3D" id="3.30.70.330">
    <property type="match status" value="1"/>
</dbReference>
<dbReference type="InterPro" id="IPR035979">
    <property type="entry name" value="RBD_domain_sf"/>
</dbReference>
<dbReference type="EnsemblMetazoa" id="LLOJ001988-RA">
    <property type="protein sequence ID" value="LLOJ001988-PA"/>
    <property type="gene ID" value="LLOJ001988"/>
</dbReference>
<evidence type="ECO:0000259" key="3">
    <source>
        <dbReference type="SMART" id="SM00596"/>
    </source>
</evidence>